<evidence type="ECO:0000256" key="8">
    <source>
        <dbReference type="RuleBase" id="RU003956"/>
    </source>
</evidence>
<dbReference type="InterPro" id="IPR015892">
    <property type="entry name" value="Carbonic_anhydrase_CS"/>
</dbReference>
<comment type="similarity">
    <text evidence="1 8">Belongs to the beta-class carbonic anhydrase family.</text>
</comment>
<dbReference type="PANTHER" id="PTHR11002">
    <property type="entry name" value="CARBONIC ANHYDRASE"/>
    <property type="match status" value="1"/>
</dbReference>
<accession>A0A2W5QCA5</accession>
<dbReference type="SUPFAM" id="SSF53056">
    <property type="entry name" value="beta-carbonic anhydrase, cab"/>
    <property type="match status" value="1"/>
</dbReference>
<reference evidence="9 10" key="1">
    <citation type="submission" date="2017-08" db="EMBL/GenBank/DDBJ databases">
        <title>Infants hospitalized years apart are colonized by the same room-sourced microbial strains.</title>
        <authorList>
            <person name="Brooks B."/>
            <person name="Olm M.R."/>
            <person name="Firek B.A."/>
            <person name="Baker R."/>
            <person name="Thomas B.C."/>
            <person name="Morowitz M.J."/>
            <person name="Banfield J.F."/>
        </authorList>
    </citation>
    <scope>NUCLEOTIDE SEQUENCE [LARGE SCALE GENOMIC DNA]</scope>
    <source>
        <strain evidence="9">S2_005_002_R2_34</strain>
    </source>
</reference>
<feature type="binding site" evidence="7">
    <location>
        <position position="111"/>
    </location>
    <ligand>
        <name>Zn(2+)</name>
        <dbReference type="ChEBI" id="CHEBI:29105"/>
    </ligand>
</feature>
<dbReference type="PROSITE" id="PS00705">
    <property type="entry name" value="PROK_CO2_ANHYDRASE_2"/>
    <property type="match status" value="1"/>
</dbReference>
<evidence type="ECO:0000256" key="6">
    <source>
        <dbReference type="ARBA" id="ARBA00048348"/>
    </source>
</evidence>
<dbReference type="InterPro" id="IPR036874">
    <property type="entry name" value="Carbonic_anhydrase_sf"/>
</dbReference>
<evidence type="ECO:0000256" key="4">
    <source>
        <dbReference type="ARBA" id="ARBA00022833"/>
    </source>
</evidence>
<comment type="cofactor">
    <cofactor evidence="7">
        <name>Zn(2+)</name>
        <dbReference type="ChEBI" id="CHEBI:29105"/>
    </cofactor>
    <text evidence="7">Binds 1 zinc ion per subunit.</text>
</comment>
<evidence type="ECO:0000313" key="10">
    <source>
        <dbReference type="Proteomes" id="UP000249185"/>
    </source>
</evidence>
<sequence length="216" mass="23889">MKFAKALPPFLIARHRERRAARTAEELARLRDLAEHGQYPRAMVIACCDSRVMESEVFGSEAGEFFVHRNIANLVPPYTPDGQQHGTSATIEYAVKVLKVRHLIVMGHSRCGGVAGCYDMLAGNAGAPDADSFVGHWLEILAPTAQALIDQGMGRADAVRRLEQQAVLRSLDNLMTFPFVAEEVHVGRLQLHGTWKDIGDGDLEVYDAESNAFYRL</sequence>
<dbReference type="PANTHER" id="PTHR11002:SF76">
    <property type="entry name" value="CARBONIC ANHYDRASE"/>
    <property type="match status" value="1"/>
</dbReference>
<keyword evidence="4 7" id="KW-0862">Zinc</keyword>
<evidence type="ECO:0000256" key="2">
    <source>
        <dbReference type="ARBA" id="ARBA00012925"/>
    </source>
</evidence>
<dbReference type="GO" id="GO:0015976">
    <property type="term" value="P:carbon utilization"/>
    <property type="evidence" value="ECO:0007669"/>
    <property type="project" value="InterPro"/>
</dbReference>
<evidence type="ECO:0000256" key="7">
    <source>
        <dbReference type="PIRSR" id="PIRSR601765-1"/>
    </source>
</evidence>
<proteinExistence type="inferred from homology"/>
<dbReference type="InterPro" id="IPR001765">
    <property type="entry name" value="Carbonic_anhydrase"/>
</dbReference>
<dbReference type="EMBL" id="QFPW01000001">
    <property type="protein sequence ID" value="PZQ52403.1"/>
    <property type="molecule type" value="Genomic_DNA"/>
</dbReference>
<evidence type="ECO:0000313" key="9">
    <source>
        <dbReference type="EMBL" id="PZQ52403.1"/>
    </source>
</evidence>
<feature type="binding site" evidence="7">
    <location>
        <position position="49"/>
    </location>
    <ligand>
        <name>Zn(2+)</name>
        <dbReference type="ChEBI" id="CHEBI:29105"/>
    </ligand>
</feature>
<name>A0A2W5QCA5_RHOSU</name>
<evidence type="ECO:0000256" key="1">
    <source>
        <dbReference type="ARBA" id="ARBA00006217"/>
    </source>
</evidence>
<feature type="binding site" evidence="7">
    <location>
        <position position="47"/>
    </location>
    <ligand>
        <name>Zn(2+)</name>
        <dbReference type="ChEBI" id="CHEBI:29105"/>
    </ligand>
</feature>
<keyword evidence="5 8" id="KW-0456">Lyase</keyword>
<dbReference type="GO" id="GO:0004089">
    <property type="term" value="F:carbonate dehydratase activity"/>
    <property type="evidence" value="ECO:0007669"/>
    <property type="project" value="UniProtKB-UniRule"/>
</dbReference>
<comment type="catalytic activity">
    <reaction evidence="6 8">
        <text>hydrogencarbonate + H(+) = CO2 + H2O</text>
        <dbReference type="Rhea" id="RHEA:10748"/>
        <dbReference type="ChEBI" id="CHEBI:15377"/>
        <dbReference type="ChEBI" id="CHEBI:15378"/>
        <dbReference type="ChEBI" id="CHEBI:16526"/>
        <dbReference type="ChEBI" id="CHEBI:17544"/>
        <dbReference type="EC" id="4.2.1.1"/>
    </reaction>
</comment>
<dbReference type="Pfam" id="PF00484">
    <property type="entry name" value="Pro_CA"/>
    <property type="match status" value="1"/>
</dbReference>
<dbReference type="EC" id="4.2.1.1" evidence="2 8"/>
<dbReference type="Proteomes" id="UP000249185">
    <property type="component" value="Unassembled WGS sequence"/>
</dbReference>
<gene>
    <name evidence="9" type="ORF">DI556_01720</name>
</gene>
<feature type="binding site" evidence="7">
    <location>
        <position position="108"/>
    </location>
    <ligand>
        <name>Zn(2+)</name>
        <dbReference type="ChEBI" id="CHEBI:29105"/>
    </ligand>
</feature>
<protein>
    <recommendedName>
        <fullName evidence="2 8">Carbonic anhydrase</fullName>
        <ecNumber evidence="2 8">4.2.1.1</ecNumber>
    </recommendedName>
    <alternativeName>
        <fullName evidence="8">Carbonate dehydratase</fullName>
    </alternativeName>
</protein>
<dbReference type="GO" id="GO:0008270">
    <property type="term" value="F:zinc ion binding"/>
    <property type="evidence" value="ECO:0007669"/>
    <property type="project" value="UniProtKB-UniRule"/>
</dbReference>
<dbReference type="Gene3D" id="3.40.1050.10">
    <property type="entry name" value="Carbonic anhydrase"/>
    <property type="match status" value="1"/>
</dbReference>
<dbReference type="AlphaFoldDB" id="A0A2W5QCA5"/>
<comment type="caution">
    <text evidence="9">The sequence shown here is derived from an EMBL/GenBank/DDBJ whole genome shotgun (WGS) entry which is preliminary data.</text>
</comment>
<evidence type="ECO:0000256" key="5">
    <source>
        <dbReference type="ARBA" id="ARBA00023239"/>
    </source>
</evidence>
<keyword evidence="3 7" id="KW-0479">Metal-binding</keyword>
<dbReference type="SMART" id="SM00947">
    <property type="entry name" value="Pro_CA"/>
    <property type="match status" value="1"/>
</dbReference>
<evidence type="ECO:0000256" key="3">
    <source>
        <dbReference type="ARBA" id="ARBA00022723"/>
    </source>
</evidence>
<comment type="function">
    <text evidence="8">Reversible hydration of carbon dioxide.</text>
</comment>
<organism evidence="9 10">
    <name type="scientific">Rhodovulum sulfidophilum</name>
    <name type="common">Rhodobacter sulfidophilus</name>
    <dbReference type="NCBI Taxonomy" id="35806"/>
    <lineage>
        <taxon>Bacteria</taxon>
        <taxon>Pseudomonadati</taxon>
        <taxon>Pseudomonadota</taxon>
        <taxon>Alphaproteobacteria</taxon>
        <taxon>Rhodobacterales</taxon>
        <taxon>Paracoccaceae</taxon>
        <taxon>Rhodovulum</taxon>
    </lineage>
</organism>